<evidence type="ECO:0000313" key="1">
    <source>
        <dbReference type="EMBL" id="KAI5398761.1"/>
    </source>
</evidence>
<comment type="caution">
    <text evidence="1">The sequence shown here is derived from an EMBL/GenBank/DDBJ whole genome shotgun (WGS) entry which is preliminary data.</text>
</comment>
<accession>A0A9D4WDS0</accession>
<dbReference type="AlphaFoldDB" id="A0A9D4WDS0"/>
<organism evidence="1 2">
    <name type="scientific">Pisum sativum</name>
    <name type="common">Garden pea</name>
    <name type="synonym">Lathyrus oleraceus</name>
    <dbReference type="NCBI Taxonomy" id="3888"/>
    <lineage>
        <taxon>Eukaryota</taxon>
        <taxon>Viridiplantae</taxon>
        <taxon>Streptophyta</taxon>
        <taxon>Embryophyta</taxon>
        <taxon>Tracheophyta</taxon>
        <taxon>Spermatophyta</taxon>
        <taxon>Magnoliopsida</taxon>
        <taxon>eudicotyledons</taxon>
        <taxon>Gunneridae</taxon>
        <taxon>Pentapetalae</taxon>
        <taxon>rosids</taxon>
        <taxon>fabids</taxon>
        <taxon>Fabales</taxon>
        <taxon>Fabaceae</taxon>
        <taxon>Papilionoideae</taxon>
        <taxon>50 kb inversion clade</taxon>
        <taxon>NPAAA clade</taxon>
        <taxon>Hologalegina</taxon>
        <taxon>IRL clade</taxon>
        <taxon>Fabeae</taxon>
        <taxon>Lathyrus</taxon>
    </lineage>
</organism>
<protein>
    <submittedName>
        <fullName evidence="1">Uncharacterized protein</fullName>
    </submittedName>
</protein>
<sequence>MLMEHCLSDERGYMDTSDDLFILYFYLHLPTIYDLGVMVSFTTFETEFLTALNVAPSRITLNVWEIPKDFHIMYYTLHHVSLPTVNFVGGSAGGVLFGGKSADGKVCQDPGENEVQGFQHEQAYLGGWGGVEVDKGKEG</sequence>
<dbReference type="Proteomes" id="UP001058974">
    <property type="component" value="Chromosome 6"/>
</dbReference>
<dbReference type="Gramene" id="Psat06G0422300-T1">
    <property type="protein sequence ID" value="KAI5398761.1"/>
    <property type="gene ID" value="KIW84_064223"/>
</dbReference>
<keyword evidence="2" id="KW-1185">Reference proteome</keyword>
<dbReference type="EMBL" id="JAMSHJ010000006">
    <property type="protein sequence ID" value="KAI5398761.1"/>
    <property type="molecule type" value="Genomic_DNA"/>
</dbReference>
<gene>
    <name evidence="1" type="ORF">KIW84_064223</name>
</gene>
<evidence type="ECO:0000313" key="2">
    <source>
        <dbReference type="Proteomes" id="UP001058974"/>
    </source>
</evidence>
<name>A0A9D4WDS0_PEA</name>
<reference evidence="1 2" key="1">
    <citation type="journal article" date="2022" name="Nat. Genet.">
        <title>Improved pea reference genome and pan-genome highlight genomic features and evolutionary characteristics.</title>
        <authorList>
            <person name="Yang T."/>
            <person name="Liu R."/>
            <person name="Luo Y."/>
            <person name="Hu S."/>
            <person name="Wang D."/>
            <person name="Wang C."/>
            <person name="Pandey M.K."/>
            <person name="Ge S."/>
            <person name="Xu Q."/>
            <person name="Li N."/>
            <person name="Li G."/>
            <person name="Huang Y."/>
            <person name="Saxena R.K."/>
            <person name="Ji Y."/>
            <person name="Li M."/>
            <person name="Yan X."/>
            <person name="He Y."/>
            <person name="Liu Y."/>
            <person name="Wang X."/>
            <person name="Xiang C."/>
            <person name="Varshney R.K."/>
            <person name="Ding H."/>
            <person name="Gao S."/>
            <person name="Zong X."/>
        </authorList>
    </citation>
    <scope>NUCLEOTIDE SEQUENCE [LARGE SCALE GENOMIC DNA]</scope>
    <source>
        <strain evidence="1 2">cv. Zhongwan 6</strain>
    </source>
</reference>
<proteinExistence type="predicted"/>